<dbReference type="AlphaFoldDB" id="A0A9Q8FM28"/>
<evidence type="ECO:0000313" key="2">
    <source>
        <dbReference type="EMBL" id="TDM02431.1"/>
    </source>
</evidence>
<gene>
    <name evidence="2" type="ORF">ERX40_07705</name>
</gene>
<dbReference type="Proteomes" id="UP000295280">
    <property type="component" value="Unassembled WGS sequence"/>
</dbReference>
<evidence type="ECO:0000313" key="3">
    <source>
        <dbReference type="Proteomes" id="UP000295280"/>
    </source>
</evidence>
<protein>
    <submittedName>
        <fullName evidence="2">SdpI family protein</fullName>
    </submittedName>
</protein>
<dbReference type="Pfam" id="PF13630">
    <property type="entry name" value="SdpI"/>
    <property type="match status" value="1"/>
</dbReference>
<dbReference type="InterPro" id="IPR025962">
    <property type="entry name" value="SdpI/YhfL"/>
</dbReference>
<name>A0A9Q8FM28_9STAP</name>
<keyword evidence="1" id="KW-1133">Transmembrane helix</keyword>
<organism evidence="2 3">
    <name type="scientific">Macrococcus carouselicus</name>
    <dbReference type="NCBI Taxonomy" id="69969"/>
    <lineage>
        <taxon>Bacteria</taxon>
        <taxon>Bacillati</taxon>
        <taxon>Bacillota</taxon>
        <taxon>Bacilli</taxon>
        <taxon>Bacillales</taxon>
        <taxon>Staphylococcaceae</taxon>
        <taxon>Macrococcus</taxon>
    </lineage>
</organism>
<keyword evidence="1" id="KW-0812">Transmembrane</keyword>
<feature type="transmembrane region" description="Helical" evidence="1">
    <location>
        <begin position="54"/>
        <end position="75"/>
    </location>
</feature>
<keyword evidence="3" id="KW-1185">Reference proteome</keyword>
<comment type="caution">
    <text evidence="2">The sequence shown here is derived from an EMBL/GenBank/DDBJ whole genome shotgun (WGS) entry which is preliminary data.</text>
</comment>
<keyword evidence="1" id="KW-0472">Membrane</keyword>
<dbReference type="RefSeq" id="WP_133417914.1">
    <property type="nucleotide sequence ID" value="NZ_SCWD01000002.1"/>
</dbReference>
<accession>A0A9Q8FM28</accession>
<proteinExistence type="predicted"/>
<dbReference type="OrthoDB" id="2418540at2"/>
<dbReference type="EMBL" id="SCWD01000002">
    <property type="protein sequence ID" value="TDM02431.1"/>
    <property type="molecule type" value="Genomic_DNA"/>
</dbReference>
<sequence>MILLITSLFIFLFVYLFSRHAVNDKPNMLAGYRSKRSMQSEAHWNFAQSYANRLMLRITLVLIIIGVLLSIIEILYGHHLWTDFGGIALLLLGIVYLVIKTEHALKYFQL</sequence>
<reference evidence="2 3" key="1">
    <citation type="submission" date="2019-01" db="EMBL/GenBank/DDBJ databases">
        <title>Draft genome sequences of the type strains of six Macrococcus species.</title>
        <authorList>
            <person name="Mazhar S."/>
            <person name="Altermann E."/>
            <person name="Hill C."/>
            <person name="Mcauliffe O."/>
        </authorList>
    </citation>
    <scope>NUCLEOTIDE SEQUENCE [LARGE SCALE GENOMIC DNA]</scope>
    <source>
        <strain evidence="2 3">ATCC 51828</strain>
    </source>
</reference>
<feature type="transmembrane region" description="Helical" evidence="1">
    <location>
        <begin position="80"/>
        <end position="99"/>
    </location>
</feature>
<evidence type="ECO:0000256" key="1">
    <source>
        <dbReference type="SAM" id="Phobius"/>
    </source>
</evidence>